<name>A0A6N8HGG1_9FLAO</name>
<dbReference type="EMBL" id="WOWP01000054">
    <property type="protein sequence ID" value="MUV04829.1"/>
    <property type="molecule type" value="Genomic_DNA"/>
</dbReference>
<feature type="domain" description="MoxR-vWA-beta-propeller ternary system" evidence="1">
    <location>
        <begin position="15"/>
        <end position="239"/>
    </location>
</feature>
<sequence length="244" mass="27752">MAENTSNGVNTYLMEIALKDKGFLSNIRHWENLKAAPGNNVLWIKDITAQQADSVEIQSIPYKKLYYQRDNLLFLKGNNLPEKKIDGTLLWSLLSRVLPVELPSFNHNYFGVSQKADVKIVPTETEREPVALLVKAKKAGPYITTAPAIRLRVLSWIGINDSVLLAGTPLLPLEGQTYWLATDMLLPTGYDFEFPQLYAFTKKAIDPNDDYIILWDKENTYALLPKTKFMPLSISSFRLTYSDY</sequence>
<dbReference type="AlphaFoldDB" id="A0A6N8HGG1"/>
<protein>
    <recommendedName>
        <fullName evidence="1">MoxR-vWA-beta-propeller ternary system domain-containing protein</fullName>
    </recommendedName>
</protein>
<gene>
    <name evidence="2" type="ORF">GN157_14015</name>
</gene>
<dbReference type="Pfam" id="PF19918">
    <property type="entry name" value="bpX2"/>
    <property type="match status" value="1"/>
</dbReference>
<evidence type="ECO:0000313" key="2">
    <source>
        <dbReference type="EMBL" id="MUV04829.1"/>
    </source>
</evidence>
<proteinExistence type="predicted"/>
<evidence type="ECO:0000313" key="3">
    <source>
        <dbReference type="Proteomes" id="UP000433945"/>
    </source>
</evidence>
<reference evidence="2 3" key="1">
    <citation type="submission" date="2019-12" db="EMBL/GenBank/DDBJ databases">
        <authorList>
            <person name="Sun J.-Q."/>
        </authorList>
    </citation>
    <scope>NUCLEOTIDE SEQUENCE [LARGE SCALE GENOMIC DNA]</scope>
    <source>
        <strain evidence="2 3">JCM 17928</strain>
    </source>
</reference>
<accession>A0A6N8HGG1</accession>
<keyword evidence="3" id="KW-1185">Reference proteome</keyword>
<evidence type="ECO:0000259" key="1">
    <source>
        <dbReference type="Pfam" id="PF19918"/>
    </source>
</evidence>
<dbReference type="OrthoDB" id="674746at2"/>
<dbReference type="Proteomes" id="UP000433945">
    <property type="component" value="Unassembled WGS sequence"/>
</dbReference>
<dbReference type="RefSeq" id="WP_157484139.1">
    <property type="nucleotide sequence ID" value="NZ_WOWP01000054.1"/>
</dbReference>
<comment type="caution">
    <text evidence="2">The sequence shown here is derived from an EMBL/GenBank/DDBJ whole genome shotgun (WGS) entry which is preliminary data.</text>
</comment>
<organism evidence="2 3">
    <name type="scientific">Flavobacterium rakeshii</name>
    <dbReference type="NCBI Taxonomy" id="1038845"/>
    <lineage>
        <taxon>Bacteria</taxon>
        <taxon>Pseudomonadati</taxon>
        <taxon>Bacteroidota</taxon>
        <taxon>Flavobacteriia</taxon>
        <taxon>Flavobacteriales</taxon>
        <taxon>Flavobacteriaceae</taxon>
        <taxon>Flavobacterium</taxon>
    </lineage>
</organism>
<dbReference type="InterPro" id="IPR045552">
    <property type="entry name" value="bpX2"/>
</dbReference>